<dbReference type="SUPFAM" id="SSF53474">
    <property type="entry name" value="alpha/beta-Hydrolases"/>
    <property type="match status" value="1"/>
</dbReference>
<keyword evidence="3" id="KW-1185">Reference proteome</keyword>
<reference evidence="2 3" key="1">
    <citation type="submission" date="2016-08" db="EMBL/GenBank/DDBJ databases">
        <title>Draft genome of Fabibacter sp. strain SK-8.</title>
        <authorList>
            <person name="Wong S.-K."/>
            <person name="Hamasaki K."/>
            <person name="Yoshizawa S."/>
        </authorList>
    </citation>
    <scope>NUCLEOTIDE SEQUENCE [LARGE SCALE GENOMIC DNA]</scope>
    <source>
        <strain evidence="2 3">SK-8</strain>
    </source>
</reference>
<dbReference type="PANTHER" id="PTHR43689:SF8">
    <property type="entry name" value="ALPHA_BETA-HYDROLASES SUPERFAMILY PROTEIN"/>
    <property type="match status" value="1"/>
</dbReference>
<protein>
    <recommendedName>
        <fullName evidence="1">AB hydrolase-1 domain-containing protein</fullName>
    </recommendedName>
</protein>
<dbReference type="InterPro" id="IPR000073">
    <property type="entry name" value="AB_hydrolase_1"/>
</dbReference>
<evidence type="ECO:0000313" key="2">
    <source>
        <dbReference type="EMBL" id="OEK04983.1"/>
    </source>
</evidence>
<organism evidence="2 3">
    <name type="scientific">Roseivirga misakiensis</name>
    <dbReference type="NCBI Taxonomy" id="1563681"/>
    <lineage>
        <taxon>Bacteria</taxon>
        <taxon>Pseudomonadati</taxon>
        <taxon>Bacteroidota</taxon>
        <taxon>Cytophagia</taxon>
        <taxon>Cytophagales</taxon>
        <taxon>Roseivirgaceae</taxon>
        <taxon>Roseivirga</taxon>
    </lineage>
</organism>
<name>A0A1E5T0S5_9BACT</name>
<proteinExistence type="predicted"/>
<dbReference type="STRING" id="1563681.BFP71_16280"/>
<accession>A0A1E5T0S5</accession>
<evidence type="ECO:0000313" key="3">
    <source>
        <dbReference type="Proteomes" id="UP000095552"/>
    </source>
</evidence>
<dbReference type="InterPro" id="IPR029058">
    <property type="entry name" value="AB_hydrolase_fold"/>
</dbReference>
<dbReference type="Proteomes" id="UP000095552">
    <property type="component" value="Unassembled WGS sequence"/>
</dbReference>
<dbReference type="Pfam" id="PF00561">
    <property type="entry name" value="Abhydrolase_1"/>
    <property type="match status" value="1"/>
</dbReference>
<feature type="domain" description="AB hydrolase-1" evidence="1">
    <location>
        <begin position="73"/>
        <end position="165"/>
    </location>
</feature>
<dbReference type="OrthoDB" id="9785847at2"/>
<dbReference type="RefSeq" id="WP_069836487.1">
    <property type="nucleotide sequence ID" value="NZ_MDGQ01000005.1"/>
</dbReference>
<gene>
    <name evidence="2" type="ORF">BFP71_16280</name>
</gene>
<comment type="caution">
    <text evidence="2">The sequence shown here is derived from an EMBL/GenBank/DDBJ whole genome shotgun (WGS) entry which is preliminary data.</text>
</comment>
<dbReference type="EMBL" id="MDGQ01000005">
    <property type="protein sequence ID" value="OEK04983.1"/>
    <property type="molecule type" value="Genomic_DNA"/>
</dbReference>
<dbReference type="Gene3D" id="3.40.50.1820">
    <property type="entry name" value="alpha/beta hydrolase"/>
    <property type="match status" value="1"/>
</dbReference>
<evidence type="ECO:0000259" key="1">
    <source>
        <dbReference type="Pfam" id="PF00561"/>
    </source>
</evidence>
<dbReference type="PANTHER" id="PTHR43689">
    <property type="entry name" value="HYDROLASE"/>
    <property type="match status" value="1"/>
</dbReference>
<sequence length="273" mass="31383">MFLLKGYLSLLQLISPKLAAKQMFNFMSNPRIIKLRDFENEILDRSKKETVRFKSFDIQSYTWGDESDKVAMLIHGWEGQAGNFGGLIDPLLAKGYRVIAFDAPSHGYSSKGKTNMFDFVEIIDSFMVKIKPELVISHSFGSVIASASILNQSQLHFKNWIMVTSPHDFRERIQDVTDTLSISKPTVDILVRMIEEDLGESIDNLNMTNYCKRIKNVDQVTIVHSIHDKILPIRTSRKVHEAFEESEMIELENLGHYKILWSDELKEIVNRIA</sequence>
<dbReference type="AlphaFoldDB" id="A0A1E5T0S5"/>